<dbReference type="Proteomes" id="UP000298416">
    <property type="component" value="Unassembled WGS sequence"/>
</dbReference>
<organism evidence="2">
    <name type="scientific">Salvia splendens</name>
    <name type="common">Scarlet sage</name>
    <dbReference type="NCBI Taxonomy" id="180675"/>
    <lineage>
        <taxon>Eukaryota</taxon>
        <taxon>Viridiplantae</taxon>
        <taxon>Streptophyta</taxon>
        <taxon>Embryophyta</taxon>
        <taxon>Tracheophyta</taxon>
        <taxon>Spermatophyta</taxon>
        <taxon>Magnoliopsida</taxon>
        <taxon>eudicotyledons</taxon>
        <taxon>Gunneridae</taxon>
        <taxon>Pentapetalae</taxon>
        <taxon>asterids</taxon>
        <taxon>lamiids</taxon>
        <taxon>Lamiales</taxon>
        <taxon>Lamiaceae</taxon>
        <taxon>Nepetoideae</taxon>
        <taxon>Mentheae</taxon>
        <taxon>Salviinae</taxon>
        <taxon>Salvia</taxon>
        <taxon>Salvia subgen. Calosphace</taxon>
        <taxon>core Calosphace</taxon>
    </lineage>
</organism>
<dbReference type="AlphaFoldDB" id="A0A8X8WG58"/>
<comment type="caution">
    <text evidence="2">The sequence shown here is derived from an EMBL/GenBank/DDBJ whole genome shotgun (WGS) entry which is preliminary data.</text>
</comment>
<sequence>MLNSVVKPVGAEDSGSVDKQVELQVTHDQSESQLQGGEDQHTTTETIGSDIHPEARQRSIAIDRARRTGVNPPQKYGFEDMLAYALHVASEDGKYEARKEKSVRLAL</sequence>
<reference evidence="2" key="2">
    <citation type="submission" date="2020-08" db="EMBL/GenBank/DDBJ databases">
        <title>Plant Genome Project.</title>
        <authorList>
            <person name="Zhang R.-G."/>
        </authorList>
    </citation>
    <scope>NUCLEOTIDE SEQUENCE</scope>
    <source>
        <strain evidence="2">Huo1</strain>
        <tissue evidence="2">Leaf</tissue>
    </source>
</reference>
<accession>A0A8X8WG58</accession>
<protein>
    <submittedName>
        <fullName evidence="2">Uncharacterized protein</fullName>
    </submittedName>
</protein>
<proteinExistence type="predicted"/>
<reference evidence="2" key="1">
    <citation type="submission" date="2018-01" db="EMBL/GenBank/DDBJ databases">
        <authorList>
            <person name="Mao J.F."/>
        </authorList>
    </citation>
    <scope>NUCLEOTIDE SEQUENCE</scope>
    <source>
        <strain evidence="2">Huo1</strain>
        <tissue evidence="2">Leaf</tissue>
    </source>
</reference>
<keyword evidence="3" id="KW-1185">Reference proteome</keyword>
<dbReference type="EMBL" id="PNBA02000017">
    <property type="protein sequence ID" value="KAG6393754.1"/>
    <property type="molecule type" value="Genomic_DNA"/>
</dbReference>
<feature type="compositionally biased region" description="Basic and acidic residues" evidence="1">
    <location>
        <begin position="51"/>
        <end position="66"/>
    </location>
</feature>
<name>A0A8X8WG58_SALSN</name>
<evidence type="ECO:0000313" key="2">
    <source>
        <dbReference type="EMBL" id="KAG6393754.1"/>
    </source>
</evidence>
<evidence type="ECO:0000313" key="3">
    <source>
        <dbReference type="Proteomes" id="UP000298416"/>
    </source>
</evidence>
<evidence type="ECO:0000256" key="1">
    <source>
        <dbReference type="SAM" id="MobiDB-lite"/>
    </source>
</evidence>
<gene>
    <name evidence="2" type="ORF">SASPL_144323</name>
</gene>
<feature type="region of interest" description="Disordered" evidence="1">
    <location>
        <begin position="1"/>
        <end position="74"/>
    </location>
</feature>